<dbReference type="EMBL" id="JAKMUU010000003">
    <property type="protein sequence ID" value="MCZ9307019.1"/>
    <property type="molecule type" value="Genomic_DNA"/>
</dbReference>
<name>A0A9X3MA74_9CORY</name>
<evidence type="ECO:0000256" key="1">
    <source>
        <dbReference type="SAM" id="MobiDB-lite"/>
    </source>
</evidence>
<organism evidence="3 5">
    <name type="scientific">Corynebacterium curieae</name>
    <dbReference type="NCBI Taxonomy" id="2913500"/>
    <lineage>
        <taxon>Bacteria</taxon>
        <taxon>Bacillati</taxon>
        <taxon>Actinomycetota</taxon>
        <taxon>Actinomycetes</taxon>
        <taxon>Mycobacteriales</taxon>
        <taxon>Corynebacteriaceae</taxon>
        <taxon>Corynebacterium</taxon>
    </lineage>
</organism>
<dbReference type="EMBL" id="JAVBID010000002">
    <property type="protein sequence ID" value="MDV2423176.1"/>
    <property type="molecule type" value="Genomic_DNA"/>
</dbReference>
<keyword evidence="6" id="KW-1185">Reference proteome</keyword>
<evidence type="ECO:0000256" key="2">
    <source>
        <dbReference type="SAM" id="SignalP"/>
    </source>
</evidence>
<reference evidence="4 6" key="2">
    <citation type="submission" date="2023-08" db="EMBL/GenBank/DDBJ databases">
        <title>Genomic characterization of the C. tuberculostearicum species complex, a ubiquitous member of the human skin microbiome.</title>
        <authorList>
            <person name="Ahmed N."/>
            <person name="Deming C."/>
            <person name="Conlan S."/>
            <person name="Segre J."/>
        </authorList>
    </citation>
    <scope>NUCLEOTIDE SEQUENCE [LARGE SCALE GENOMIC DNA]</scope>
    <source>
        <strain evidence="4 6">CTNIH19</strain>
    </source>
</reference>
<sequence length="46" mass="4449">MKNIQRSLVAAVIAASLAVTACSPAEDGAAGEDKGGVGKRAHAAGQ</sequence>
<evidence type="ECO:0000313" key="5">
    <source>
        <dbReference type="Proteomes" id="UP001146430"/>
    </source>
</evidence>
<proteinExistence type="predicted"/>
<feature type="region of interest" description="Disordered" evidence="1">
    <location>
        <begin position="25"/>
        <end position="46"/>
    </location>
</feature>
<evidence type="ECO:0000313" key="4">
    <source>
        <dbReference type="EMBL" id="MDV2423176.1"/>
    </source>
</evidence>
<evidence type="ECO:0000313" key="3">
    <source>
        <dbReference type="EMBL" id="MCZ9307019.1"/>
    </source>
</evidence>
<reference evidence="3" key="1">
    <citation type="submission" date="2022-02" db="EMBL/GenBank/DDBJ databases">
        <title>Corynebacterium sp. from urogenital microbiome.</title>
        <authorList>
            <person name="Cappelli E.A."/>
            <person name="Ribeiro T.G."/>
            <person name="Peixe L."/>
        </authorList>
    </citation>
    <scope>NUCLEOTIDE SEQUENCE</scope>
    <source>
        <strain evidence="3">C8Ua_181</strain>
    </source>
</reference>
<gene>
    <name evidence="3" type="ORF">L8V01_05935</name>
    <name evidence="4" type="ORF">RAE13_01935</name>
</gene>
<protein>
    <submittedName>
        <fullName evidence="3">Uncharacterized protein</fullName>
    </submittedName>
</protein>
<dbReference type="Proteomes" id="UP001146430">
    <property type="component" value="Unassembled WGS sequence"/>
</dbReference>
<dbReference type="PROSITE" id="PS51257">
    <property type="entry name" value="PROKAR_LIPOPROTEIN"/>
    <property type="match status" value="1"/>
</dbReference>
<accession>A0A9X3MA74</accession>
<feature type="compositionally biased region" description="Basic residues" evidence="1">
    <location>
        <begin position="37"/>
        <end position="46"/>
    </location>
</feature>
<dbReference type="AlphaFoldDB" id="A0A9X3MA74"/>
<dbReference type="Proteomes" id="UP001185631">
    <property type="component" value="Unassembled WGS sequence"/>
</dbReference>
<feature type="signal peptide" evidence="2">
    <location>
        <begin position="1"/>
        <end position="21"/>
    </location>
</feature>
<feature type="chain" id="PRO_5040878832" evidence="2">
    <location>
        <begin position="22"/>
        <end position="46"/>
    </location>
</feature>
<keyword evidence="2" id="KW-0732">Signal</keyword>
<dbReference type="RefSeq" id="WP_269946222.1">
    <property type="nucleotide sequence ID" value="NZ_JAKMUU010000003.1"/>
</dbReference>
<comment type="caution">
    <text evidence="3">The sequence shown here is derived from an EMBL/GenBank/DDBJ whole genome shotgun (WGS) entry which is preliminary data.</text>
</comment>
<evidence type="ECO:0000313" key="6">
    <source>
        <dbReference type="Proteomes" id="UP001185631"/>
    </source>
</evidence>